<dbReference type="InterPro" id="IPR046357">
    <property type="entry name" value="PPIase_dom_sf"/>
</dbReference>
<feature type="coiled-coil region" evidence="6">
    <location>
        <begin position="112"/>
        <end position="139"/>
    </location>
</feature>
<protein>
    <recommendedName>
        <fullName evidence="3">peptidylprolyl isomerase</fullName>
        <ecNumber evidence="3">5.2.1.8</ecNumber>
    </recommendedName>
</protein>
<dbReference type="SUPFAM" id="SSF109998">
    <property type="entry name" value="Triger factor/SurA peptide-binding domain-like"/>
    <property type="match status" value="1"/>
</dbReference>
<dbReference type="PANTHER" id="PTHR47245">
    <property type="entry name" value="PEPTIDYLPROLYL ISOMERASE"/>
    <property type="match status" value="1"/>
</dbReference>
<evidence type="ECO:0000256" key="2">
    <source>
        <dbReference type="ARBA" id="ARBA00007656"/>
    </source>
</evidence>
<keyword evidence="10" id="KW-1185">Reference proteome</keyword>
<evidence type="ECO:0000256" key="6">
    <source>
        <dbReference type="SAM" id="Coils"/>
    </source>
</evidence>
<reference evidence="10" key="1">
    <citation type="submission" date="2016-10" db="EMBL/GenBank/DDBJ databases">
        <authorList>
            <person name="Varghese N."/>
            <person name="Submissions S."/>
        </authorList>
    </citation>
    <scope>NUCLEOTIDE SEQUENCE [LARGE SCALE GENOMIC DNA]</scope>
    <source>
        <strain evidence="10">DSM 173</strain>
    </source>
</reference>
<dbReference type="SUPFAM" id="SSF54534">
    <property type="entry name" value="FKBP-like"/>
    <property type="match status" value="1"/>
</dbReference>
<keyword evidence="4 5" id="KW-0697">Rotamase</keyword>
<evidence type="ECO:0000256" key="3">
    <source>
        <dbReference type="ARBA" id="ARBA00013194"/>
    </source>
</evidence>
<dbReference type="GO" id="GO:0003755">
    <property type="term" value="F:peptidyl-prolyl cis-trans isomerase activity"/>
    <property type="evidence" value="ECO:0007669"/>
    <property type="project" value="UniProtKB-KW"/>
</dbReference>
<sequence>MKKMSVSWLFCALLISGSVFAEDAPEVNSPETLIATVNGTPYRLDVFRVFLMERLQSIQGNADQAAQQQIFDEFMNLIVASQEGDRRKLSDERSVVAAMELARLKVMSNAGLSAMANDIETTEKELKEAYERIKKQAVRTEYKARHILLKDEEQAKKLIKQLDKGAKFEELAKKHSEGPTGKDGGDLGWFDPAQMVAPFAEAVTKLEPGSYTKEPVHTQFGWHIIELQETRKAEPPSFEAAKPQLTALVKRQKLGEKLTNMRNNAKVDLNESVVRMQSEADAAKDGAEKK</sequence>
<dbReference type="Pfam" id="PF13616">
    <property type="entry name" value="Rotamase_3"/>
    <property type="match status" value="1"/>
</dbReference>
<comment type="catalytic activity">
    <reaction evidence="1">
        <text>[protein]-peptidylproline (omega=180) = [protein]-peptidylproline (omega=0)</text>
        <dbReference type="Rhea" id="RHEA:16237"/>
        <dbReference type="Rhea" id="RHEA-COMP:10747"/>
        <dbReference type="Rhea" id="RHEA-COMP:10748"/>
        <dbReference type="ChEBI" id="CHEBI:83833"/>
        <dbReference type="ChEBI" id="CHEBI:83834"/>
        <dbReference type="EC" id="5.2.1.8"/>
    </reaction>
</comment>
<dbReference type="PANTHER" id="PTHR47245:SF2">
    <property type="entry name" value="PEPTIDYL-PROLYL CIS-TRANS ISOMERASE HP_0175-RELATED"/>
    <property type="match status" value="1"/>
</dbReference>
<evidence type="ECO:0000313" key="9">
    <source>
        <dbReference type="EMBL" id="SDY13214.1"/>
    </source>
</evidence>
<dbReference type="EC" id="5.2.1.8" evidence="3"/>
<name>A0A1H3HEM1_ALLWA</name>
<dbReference type="InterPro" id="IPR023058">
    <property type="entry name" value="PPIase_PpiC_CS"/>
</dbReference>
<proteinExistence type="inferred from homology"/>
<feature type="chain" id="PRO_5011604235" description="peptidylprolyl isomerase" evidence="7">
    <location>
        <begin position="22"/>
        <end position="290"/>
    </location>
</feature>
<evidence type="ECO:0000259" key="8">
    <source>
        <dbReference type="PROSITE" id="PS50198"/>
    </source>
</evidence>
<evidence type="ECO:0000256" key="1">
    <source>
        <dbReference type="ARBA" id="ARBA00000971"/>
    </source>
</evidence>
<dbReference type="InterPro" id="IPR000297">
    <property type="entry name" value="PPIase_PpiC"/>
</dbReference>
<dbReference type="OrthoDB" id="14196at2"/>
<dbReference type="STRING" id="61595.SAMN05421644_13216"/>
<dbReference type="PROSITE" id="PS50198">
    <property type="entry name" value="PPIC_PPIASE_2"/>
    <property type="match status" value="1"/>
</dbReference>
<evidence type="ECO:0000256" key="7">
    <source>
        <dbReference type="SAM" id="SignalP"/>
    </source>
</evidence>
<accession>A0A1H3HEM1</accession>
<dbReference type="Gene3D" id="3.10.50.40">
    <property type="match status" value="1"/>
</dbReference>
<dbReference type="InterPro" id="IPR050245">
    <property type="entry name" value="PrsA_foldase"/>
</dbReference>
<keyword evidence="5 9" id="KW-0413">Isomerase</keyword>
<dbReference type="Proteomes" id="UP000198672">
    <property type="component" value="Unassembled WGS sequence"/>
</dbReference>
<keyword evidence="7" id="KW-0732">Signal</keyword>
<feature type="signal peptide" evidence="7">
    <location>
        <begin position="1"/>
        <end position="21"/>
    </location>
</feature>
<evidence type="ECO:0000256" key="4">
    <source>
        <dbReference type="ARBA" id="ARBA00023110"/>
    </source>
</evidence>
<dbReference type="RefSeq" id="WP_091334359.1">
    <property type="nucleotide sequence ID" value="NZ_FNOW01000032.1"/>
</dbReference>
<dbReference type="PROSITE" id="PS01096">
    <property type="entry name" value="PPIC_PPIASE_1"/>
    <property type="match status" value="1"/>
</dbReference>
<dbReference type="EMBL" id="FNOW01000032">
    <property type="protein sequence ID" value="SDY13214.1"/>
    <property type="molecule type" value="Genomic_DNA"/>
</dbReference>
<dbReference type="InterPro" id="IPR027304">
    <property type="entry name" value="Trigger_fact/SurA_dom_sf"/>
</dbReference>
<evidence type="ECO:0000256" key="5">
    <source>
        <dbReference type="PROSITE-ProRule" id="PRU00278"/>
    </source>
</evidence>
<comment type="similarity">
    <text evidence="2">Belongs to the PpiC/parvulin rotamase family.</text>
</comment>
<feature type="domain" description="PpiC" evidence="8">
    <location>
        <begin position="139"/>
        <end position="229"/>
    </location>
</feature>
<gene>
    <name evidence="9" type="ORF">SAMN05421644_13216</name>
</gene>
<keyword evidence="6" id="KW-0175">Coiled coil</keyword>
<dbReference type="AlphaFoldDB" id="A0A1H3HEM1"/>
<evidence type="ECO:0000313" key="10">
    <source>
        <dbReference type="Proteomes" id="UP000198672"/>
    </source>
</evidence>
<organism evidence="9 10">
    <name type="scientific">Allochromatium warmingii</name>
    <name type="common">Chromatium warmingii</name>
    <dbReference type="NCBI Taxonomy" id="61595"/>
    <lineage>
        <taxon>Bacteria</taxon>
        <taxon>Pseudomonadati</taxon>
        <taxon>Pseudomonadota</taxon>
        <taxon>Gammaproteobacteria</taxon>
        <taxon>Chromatiales</taxon>
        <taxon>Chromatiaceae</taxon>
        <taxon>Allochromatium</taxon>
    </lineage>
</organism>